<accession>A0A2P2QNC4</accession>
<protein>
    <recommendedName>
        <fullName evidence="1">Ubiquitin-like domain-containing protein</fullName>
    </recommendedName>
</protein>
<reference evidence="2" key="1">
    <citation type="submission" date="2018-02" db="EMBL/GenBank/DDBJ databases">
        <title>Rhizophora mucronata_Transcriptome.</title>
        <authorList>
            <person name="Meera S.P."/>
            <person name="Sreeshan A."/>
            <person name="Augustine A."/>
        </authorList>
    </citation>
    <scope>NUCLEOTIDE SEQUENCE</scope>
    <source>
        <tissue evidence="2">Leaf</tissue>
    </source>
</reference>
<dbReference type="PROSITE" id="PS50053">
    <property type="entry name" value="UBIQUITIN_2"/>
    <property type="match status" value="1"/>
</dbReference>
<dbReference type="Gene3D" id="3.10.20.90">
    <property type="entry name" value="Phosphatidylinositol 3-kinase Catalytic Subunit, Chain A, domain 1"/>
    <property type="match status" value="1"/>
</dbReference>
<proteinExistence type="predicted"/>
<dbReference type="EMBL" id="GGEC01088018">
    <property type="protein sequence ID" value="MBX68502.1"/>
    <property type="molecule type" value="Transcribed_RNA"/>
</dbReference>
<evidence type="ECO:0000259" key="1">
    <source>
        <dbReference type="PROSITE" id="PS50053"/>
    </source>
</evidence>
<dbReference type="Pfam" id="PF00240">
    <property type="entry name" value="ubiquitin"/>
    <property type="match status" value="1"/>
</dbReference>
<evidence type="ECO:0000313" key="2">
    <source>
        <dbReference type="EMBL" id="MBX68502.1"/>
    </source>
</evidence>
<dbReference type="SUPFAM" id="SSF54236">
    <property type="entry name" value="Ubiquitin-like"/>
    <property type="match status" value="1"/>
</dbReference>
<name>A0A2P2QNC4_RHIMU</name>
<dbReference type="CDD" id="cd17039">
    <property type="entry name" value="Ubl_ubiquitin_like"/>
    <property type="match status" value="1"/>
</dbReference>
<sequence>MAFADGNVLHLVLRLSDIRVIKVKTASGKEFTFLVEPGRDVRYVKQKVAREEKKFDELDEQEVVCDGKPLEDQRLFDDIRKYHNDAVMHLLERKSAKVRARPVEKNFELSIIAPPPSDAKKVKQNDVGEKNDRRSYEFAREIIPRKPLTGISGWSQLLLTPKSICPR</sequence>
<organism evidence="2">
    <name type="scientific">Rhizophora mucronata</name>
    <name type="common">Asiatic mangrove</name>
    <dbReference type="NCBI Taxonomy" id="61149"/>
    <lineage>
        <taxon>Eukaryota</taxon>
        <taxon>Viridiplantae</taxon>
        <taxon>Streptophyta</taxon>
        <taxon>Embryophyta</taxon>
        <taxon>Tracheophyta</taxon>
        <taxon>Spermatophyta</taxon>
        <taxon>Magnoliopsida</taxon>
        <taxon>eudicotyledons</taxon>
        <taxon>Gunneridae</taxon>
        <taxon>Pentapetalae</taxon>
        <taxon>rosids</taxon>
        <taxon>fabids</taxon>
        <taxon>Malpighiales</taxon>
        <taxon>Rhizophoraceae</taxon>
        <taxon>Rhizophora</taxon>
    </lineage>
</organism>
<dbReference type="InterPro" id="IPR000626">
    <property type="entry name" value="Ubiquitin-like_dom"/>
</dbReference>
<feature type="domain" description="Ubiquitin-like" evidence="1">
    <location>
        <begin position="21"/>
        <end position="96"/>
    </location>
</feature>
<dbReference type="AlphaFoldDB" id="A0A2P2QNC4"/>
<dbReference type="InterPro" id="IPR029071">
    <property type="entry name" value="Ubiquitin-like_domsf"/>
</dbReference>